<keyword evidence="2 5" id="KW-0812">Transmembrane</keyword>
<evidence type="ECO:0000313" key="7">
    <source>
        <dbReference type="EMBL" id="SDP97392.1"/>
    </source>
</evidence>
<evidence type="ECO:0000313" key="8">
    <source>
        <dbReference type="Proteomes" id="UP000199497"/>
    </source>
</evidence>
<comment type="subcellular location">
    <subcellularLocation>
        <location evidence="1">Endomembrane system</location>
        <topology evidence="1">Multi-pass membrane protein</topology>
    </subcellularLocation>
</comment>
<reference evidence="8" key="1">
    <citation type="submission" date="2016-10" db="EMBL/GenBank/DDBJ databases">
        <authorList>
            <person name="Varghese N."/>
            <person name="Submissions S."/>
        </authorList>
    </citation>
    <scope>NUCLEOTIDE SEQUENCE [LARGE SCALE GENOMIC DNA]</scope>
    <source>
        <strain evidence="8">DSM 46732</strain>
    </source>
</reference>
<dbReference type="InterPro" id="IPR011020">
    <property type="entry name" value="HTTM-like"/>
</dbReference>
<feature type="transmembrane region" description="Helical" evidence="5">
    <location>
        <begin position="89"/>
        <end position="107"/>
    </location>
</feature>
<dbReference type="PANTHER" id="PTHR39535:SF2">
    <property type="entry name" value="HTTM DOMAIN-CONTAINING PROTEIN"/>
    <property type="match status" value="1"/>
</dbReference>
<keyword evidence="3 5" id="KW-1133">Transmembrane helix</keyword>
<organism evidence="7 8">
    <name type="scientific">Actinopolyspora xinjiangensis</name>
    <dbReference type="NCBI Taxonomy" id="405564"/>
    <lineage>
        <taxon>Bacteria</taxon>
        <taxon>Bacillati</taxon>
        <taxon>Actinomycetota</taxon>
        <taxon>Actinomycetes</taxon>
        <taxon>Actinopolysporales</taxon>
        <taxon>Actinopolysporaceae</taxon>
        <taxon>Actinopolyspora</taxon>
    </lineage>
</organism>
<evidence type="ECO:0000256" key="5">
    <source>
        <dbReference type="SAM" id="Phobius"/>
    </source>
</evidence>
<accession>A0A1H0X3A0</accession>
<feature type="domain" description="HTTM-like" evidence="6">
    <location>
        <begin position="25"/>
        <end position="299"/>
    </location>
</feature>
<evidence type="ECO:0000256" key="4">
    <source>
        <dbReference type="ARBA" id="ARBA00023136"/>
    </source>
</evidence>
<proteinExistence type="predicted"/>
<keyword evidence="4 5" id="KW-0472">Membrane</keyword>
<dbReference type="AlphaFoldDB" id="A0A1H0X3A0"/>
<sequence length="331" mass="37350">MRTARHMLVDTIDEWRHRQLVRMARYSVHTPLLGVARCLLASGTLLALMVTPTTHLFYVSAARPTGLVCDGVAGYFGLFCLVPTQYLELARWTAVTILLVVAVGWRPRITGILHWWVSFSFYSSTNVMDGGDQVAAVITLLLIPICLTDNRRWHWYQNTEYRKDLSVGRVVSHMTLLLIWVQTSLLYLQSSVEKLKVPEWRDGTAVWYWLTMPPFGTSQFLHPIVAWLLSHGLIVLAATWGTIAIEFFVACTLFAGHRLRRCAAILAIGLHTSIALVIGLPVFSMMMFAVLLLYHFRPGDPPLSLRNTRPLYRDHSTAEPTAEPIHNGTSP</sequence>
<feature type="transmembrane region" description="Helical" evidence="5">
    <location>
        <begin position="263"/>
        <end position="296"/>
    </location>
</feature>
<feature type="transmembrane region" description="Helical" evidence="5">
    <location>
        <begin position="224"/>
        <end position="251"/>
    </location>
</feature>
<name>A0A1H0X3A0_9ACTN</name>
<feature type="transmembrane region" description="Helical" evidence="5">
    <location>
        <begin position="26"/>
        <end position="50"/>
    </location>
</feature>
<dbReference type="STRING" id="405564.SAMN04487905_1273"/>
<dbReference type="InterPro" id="IPR023894">
    <property type="entry name" value="Sporulation_SdpB"/>
</dbReference>
<evidence type="ECO:0000256" key="2">
    <source>
        <dbReference type="ARBA" id="ARBA00022692"/>
    </source>
</evidence>
<dbReference type="SMART" id="SM00752">
    <property type="entry name" value="HTTM"/>
    <property type="match status" value="1"/>
</dbReference>
<dbReference type="InterPro" id="IPR052964">
    <property type="entry name" value="Sporulation_signal_mat"/>
</dbReference>
<feature type="transmembrane region" description="Helical" evidence="5">
    <location>
        <begin position="56"/>
        <end position="82"/>
    </location>
</feature>
<feature type="transmembrane region" description="Helical" evidence="5">
    <location>
        <begin position="167"/>
        <end position="188"/>
    </location>
</feature>
<evidence type="ECO:0000256" key="1">
    <source>
        <dbReference type="ARBA" id="ARBA00004127"/>
    </source>
</evidence>
<dbReference type="PANTHER" id="PTHR39535">
    <property type="entry name" value="SPORULATION-DELAYING PROTEIN SDPB"/>
    <property type="match status" value="1"/>
</dbReference>
<gene>
    <name evidence="7" type="ORF">SAMN04487905_1273</name>
</gene>
<dbReference type="EMBL" id="FNJR01000027">
    <property type="protein sequence ID" value="SDP97392.1"/>
    <property type="molecule type" value="Genomic_DNA"/>
</dbReference>
<dbReference type="NCBIfam" id="TIGR04033">
    <property type="entry name" value="export_SdpB"/>
    <property type="match status" value="1"/>
</dbReference>
<dbReference type="GO" id="GO:0012505">
    <property type="term" value="C:endomembrane system"/>
    <property type="evidence" value="ECO:0007669"/>
    <property type="project" value="UniProtKB-SubCell"/>
</dbReference>
<protein>
    <submittedName>
        <fullName evidence="7">Antimicrobial peptide system protein, SdpB family</fullName>
    </submittedName>
</protein>
<dbReference type="Proteomes" id="UP000199497">
    <property type="component" value="Unassembled WGS sequence"/>
</dbReference>
<evidence type="ECO:0000256" key="3">
    <source>
        <dbReference type="ARBA" id="ARBA00022989"/>
    </source>
</evidence>
<keyword evidence="8" id="KW-1185">Reference proteome</keyword>
<evidence type="ECO:0000259" key="6">
    <source>
        <dbReference type="SMART" id="SM00752"/>
    </source>
</evidence>